<dbReference type="FunFam" id="1.10.510.10:FF:000571">
    <property type="entry name" value="Maternal embryonic leucine zipper kinase"/>
    <property type="match status" value="1"/>
</dbReference>
<dbReference type="Proteomes" id="UP000663856">
    <property type="component" value="Unassembled WGS sequence"/>
</dbReference>
<evidence type="ECO:0000256" key="2">
    <source>
        <dbReference type="ARBA" id="ARBA00022679"/>
    </source>
</evidence>
<dbReference type="PROSITE" id="PS00108">
    <property type="entry name" value="PROTEIN_KINASE_ST"/>
    <property type="match status" value="1"/>
</dbReference>
<dbReference type="InterPro" id="IPR000719">
    <property type="entry name" value="Prot_kinase_dom"/>
</dbReference>
<dbReference type="SUPFAM" id="SSF56112">
    <property type="entry name" value="Protein kinase-like (PK-like)"/>
    <property type="match status" value="1"/>
</dbReference>
<dbReference type="PROSITE" id="PS50011">
    <property type="entry name" value="PROTEIN_KINASE_DOM"/>
    <property type="match status" value="1"/>
</dbReference>
<dbReference type="GO" id="GO:0004674">
    <property type="term" value="F:protein serine/threonine kinase activity"/>
    <property type="evidence" value="ECO:0007669"/>
    <property type="project" value="UniProtKB-KW"/>
</dbReference>
<evidence type="ECO:0000256" key="6">
    <source>
        <dbReference type="ARBA" id="ARBA00047899"/>
    </source>
</evidence>
<keyword evidence="3 9" id="KW-0547">Nucleotide-binding</keyword>
<evidence type="ECO:0000256" key="7">
    <source>
        <dbReference type="ARBA" id="ARBA00048679"/>
    </source>
</evidence>
<evidence type="ECO:0000313" key="20">
    <source>
        <dbReference type="Proteomes" id="UP000663866"/>
    </source>
</evidence>
<comment type="caution">
    <text evidence="15">The sequence shown here is derived from an EMBL/GenBank/DDBJ whole genome shotgun (WGS) entry which is preliminary data.</text>
</comment>
<gene>
    <name evidence="17" type="ORF">OVN521_LOCUS3111</name>
    <name evidence="18" type="ORF">UXM345_LOCUS13374</name>
    <name evidence="15" type="ORF">WKI299_LOCUS624</name>
    <name evidence="16" type="ORF">XDN619_LOCUS34490</name>
</gene>
<dbReference type="EMBL" id="CAJNRG010017590">
    <property type="protein sequence ID" value="CAF2234177.1"/>
    <property type="molecule type" value="Genomic_DNA"/>
</dbReference>
<evidence type="ECO:0000313" key="16">
    <source>
        <dbReference type="EMBL" id="CAF2234177.1"/>
    </source>
</evidence>
<dbReference type="PROSITE" id="PS00107">
    <property type="entry name" value="PROTEIN_KINASE_ATP"/>
    <property type="match status" value="1"/>
</dbReference>
<feature type="domain" description="Protein kinase" evidence="14">
    <location>
        <begin position="68"/>
        <end position="338"/>
    </location>
</feature>
<dbReference type="InterPro" id="IPR011009">
    <property type="entry name" value="Kinase-like_dom_sf"/>
</dbReference>
<evidence type="ECO:0000313" key="19">
    <source>
        <dbReference type="Proteomes" id="UP000663856"/>
    </source>
</evidence>
<feature type="binding site" evidence="9">
    <location>
        <position position="97"/>
    </location>
    <ligand>
        <name>ATP</name>
        <dbReference type="ChEBI" id="CHEBI:30616"/>
    </ligand>
</feature>
<dbReference type="Proteomes" id="UP000663887">
    <property type="component" value="Unassembled WGS sequence"/>
</dbReference>
<keyword evidence="20" id="KW-1185">Reference proteome</keyword>
<protein>
    <recommendedName>
        <fullName evidence="13">Aurora kinase</fullName>
        <ecNumber evidence="13">2.7.11.1</ecNumber>
    </recommendedName>
</protein>
<keyword evidence="4 13" id="KW-0418">Kinase</keyword>
<feature type="binding site" evidence="9">
    <location>
        <begin position="146"/>
        <end position="148"/>
    </location>
    <ligand>
        <name>ATP</name>
        <dbReference type="ChEBI" id="CHEBI:30616"/>
    </ligand>
</feature>
<dbReference type="EMBL" id="CAJNRF010000040">
    <property type="protein sequence ID" value="CAF1931521.1"/>
    <property type="molecule type" value="Genomic_DNA"/>
</dbReference>
<comment type="similarity">
    <text evidence="13">Belongs to the protein kinase superfamily. Ser/Thr protein kinase family. Aurora subfamily.</text>
</comment>
<dbReference type="AlphaFoldDB" id="A0A816L6D2"/>
<dbReference type="InterPro" id="IPR017441">
    <property type="entry name" value="Protein_kinase_ATP_BS"/>
</dbReference>
<dbReference type="InterPro" id="IPR030616">
    <property type="entry name" value="Aur-like"/>
</dbReference>
<dbReference type="FunFam" id="3.30.200.20:FF:000042">
    <property type="entry name" value="Aurora kinase A"/>
    <property type="match status" value="1"/>
</dbReference>
<accession>A0A816L6D2</accession>
<evidence type="ECO:0000256" key="10">
    <source>
        <dbReference type="PIRSR" id="PIRSR630616-3"/>
    </source>
</evidence>
<reference evidence="15" key="1">
    <citation type="submission" date="2021-02" db="EMBL/GenBank/DDBJ databases">
        <authorList>
            <person name="Nowell W R."/>
        </authorList>
    </citation>
    <scope>NUCLEOTIDE SEQUENCE</scope>
</reference>
<keyword evidence="5 9" id="KW-0067">ATP-binding</keyword>
<organism evidence="15 19">
    <name type="scientific">Rotaria magnacalcarata</name>
    <dbReference type="NCBI Taxonomy" id="392030"/>
    <lineage>
        <taxon>Eukaryota</taxon>
        <taxon>Metazoa</taxon>
        <taxon>Spiralia</taxon>
        <taxon>Gnathifera</taxon>
        <taxon>Rotifera</taxon>
        <taxon>Eurotatoria</taxon>
        <taxon>Bdelloidea</taxon>
        <taxon>Philodinida</taxon>
        <taxon>Philodinidae</taxon>
        <taxon>Rotaria</taxon>
    </lineage>
</organism>
<dbReference type="SMART" id="SM00220">
    <property type="entry name" value="S_TKc"/>
    <property type="match status" value="1"/>
</dbReference>
<evidence type="ECO:0000256" key="12">
    <source>
        <dbReference type="RuleBase" id="RU000304"/>
    </source>
</evidence>
<keyword evidence="1 12" id="KW-0723">Serine/threonine-protein kinase</keyword>
<dbReference type="EMBL" id="CAJOBF010001447">
    <property type="protein sequence ID" value="CAF3951739.1"/>
    <property type="molecule type" value="Genomic_DNA"/>
</dbReference>
<feature type="binding site" evidence="9">
    <location>
        <position position="209"/>
    </location>
    <ligand>
        <name>ATP</name>
        <dbReference type="ChEBI" id="CHEBI:30616"/>
    </ligand>
</feature>
<dbReference type="GO" id="GO:0005524">
    <property type="term" value="F:ATP binding"/>
    <property type="evidence" value="ECO:0007669"/>
    <property type="project" value="UniProtKB-UniRule"/>
</dbReference>
<evidence type="ECO:0000256" key="11">
    <source>
        <dbReference type="PROSITE-ProRule" id="PRU10141"/>
    </source>
</evidence>
<proteinExistence type="inferred from homology"/>
<dbReference type="CDD" id="cd14007">
    <property type="entry name" value="STKc_Aurora"/>
    <property type="match status" value="1"/>
</dbReference>
<evidence type="ECO:0000256" key="1">
    <source>
        <dbReference type="ARBA" id="ARBA00022527"/>
    </source>
</evidence>
<dbReference type="PANTHER" id="PTHR24350">
    <property type="entry name" value="SERINE/THREONINE-PROTEIN KINASE IAL-RELATED"/>
    <property type="match status" value="1"/>
</dbReference>
<dbReference type="InterPro" id="IPR008271">
    <property type="entry name" value="Ser/Thr_kinase_AS"/>
</dbReference>
<keyword evidence="2 13" id="KW-0808">Transferase</keyword>
<name>A0A816L6D2_9BILA</name>
<dbReference type="EC" id="2.7.11.1" evidence="13"/>
<evidence type="ECO:0000256" key="9">
    <source>
        <dbReference type="PIRSR" id="PIRSR630616-2"/>
    </source>
</evidence>
<feature type="active site" description="Proton acceptor" evidence="8">
    <location>
        <position position="191"/>
    </location>
</feature>
<evidence type="ECO:0000256" key="4">
    <source>
        <dbReference type="ARBA" id="ARBA00022777"/>
    </source>
</evidence>
<evidence type="ECO:0000256" key="13">
    <source>
        <dbReference type="RuleBase" id="RU367134"/>
    </source>
</evidence>
<dbReference type="Gene3D" id="1.10.510.10">
    <property type="entry name" value="Transferase(Phosphotransferase) domain 1"/>
    <property type="match status" value="1"/>
</dbReference>
<evidence type="ECO:0000259" key="14">
    <source>
        <dbReference type="PROSITE" id="PS50011"/>
    </source>
</evidence>
<evidence type="ECO:0000256" key="3">
    <source>
        <dbReference type="ARBA" id="ARBA00022741"/>
    </source>
</evidence>
<feature type="cross-link" description="Glycyl lysine isopeptide (Lys-Gly) (interchain with G-Cter in SUMO2)" evidence="10">
    <location>
        <position position="193"/>
    </location>
</feature>
<dbReference type="Proteomes" id="UP000663866">
    <property type="component" value="Unassembled WGS sequence"/>
</dbReference>
<dbReference type="Proteomes" id="UP000663842">
    <property type="component" value="Unassembled WGS sequence"/>
</dbReference>
<evidence type="ECO:0000313" key="15">
    <source>
        <dbReference type="EMBL" id="CAF1931521.1"/>
    </source>
</evidence>
<evidence type="ECO:0000256" key="5">
    <source>
        <dbReference type="ARBA" id="ARBA00022840"/>
    </source>
</evidence>
<sequence>MIKNASSSTPMRPAMNIQKDPYVFSDDALKSPTNHVSMDVSNIVTPYQTKIQQEPNEKRTKKWSIDDFNIGRRLGEGSFSTVILVEEKKTGFLCALKVIKKSIIRQYQQEHQLIRELEIHMRLFHKHILRMYDFFYDSSRIYVILEYAANDTLASYLKHHQHLDNIRTATFIYQIADALSYCHRLKIMHRDLKPENILLGQFHEIKLADFGLALHCPSSRRTQYIGTMDYMAPEVIENEDVNIDDLSCSPTDSATKPPIPYEESADLWSLGIITYELLAGTTPFYDTELTITKKRILSCNYVLPGHMHMDAGHFISHLLKYDRLERLTIPNVFEHSFIRSFAQINFLNETLHRFASMHHSQNNPQ</sequence>
<evidence type="ECO:0000313" key="18">
    <source>
        <dbReference type="EMBL" id="CAF3951739.1"/>
    </source>
</evidence>
<evidence type="ECO:0000256" key="8">
    <source>
        <dbReference type="PIRSR" id="PIRSR630616-1"/>
    </source>
</evidence>
<comment type="catalytic activity">
    <reaction evidence="6 13">
        <text>L-threonyl-[protein] + ATP = O-phospho-L-threonyl-[protein] + ADP + H(+)</text>
        <dbReference type="Rhea" id="RHEA:46608"/>
        <dbReference type="Rhea" id="RHEA-COMP:11060"/>
        <dbReference type="Rhea" id="RHEA-COMP:11605"/>
        <dbReference type="ChEBI" id="CHEBI:15378"/>
        <dbReference type="ChEBI" id="CHEBI:30013"/>
        <dbReference type="ChEBI" id="CHEBI:30616"/>
        <dbReference type="ChEBI" id="CHEBI:61977"/>
        <dbReference type="ChEBI" id="CHEBI:456216"/>
        <dbReference type="EC" id="2.7.11.1"/>
    </reaction>
</comment>
<feature type="binding site" evidence="9">
    <location>
        <begin position="195"/>
        <end position="196"/>
    </location>
    <ligand>
        <name>ATP</name>
        <dbReference type="ChEBI" id="CHEBI:30616"/>
    </ligand>
</feature>
<evidence type="ECO:0000313" key="17">
    <source>
        <dbReference type="EMBL" id="CAF3787548.1"/>
    </source>
</evidence>
<dbReference type="Pfam" id="PF00069">
    <property type="entry name" value="Pkinase"/>
    <property type="match status" value="1"/>
</dbReference>
<feature type="binding site" evidence="11">
    <location>
        <position position="101"/>
    </location>
    <ligand>
        <name>ATP</name>
        <dbReference type="ChEBI" id="CHEBI:30616"/>
    </ligand>
</feature>
<dbReference type="EMBL" id="CAJOBG010000261">
    <property type="protein sequence ID" value="CAF3787548.1"/>
    <property type="molecule type" value="Genomic_DNA"/>
</dbReference>
<comment type="catalytic activity">
    <reaction evidence="7 13">
        <text>L-seryl-[protein] + ATP = O-phospho-L-seryl-[protein] + ADP + H(+)</text>
        <dbReference type="Rhea" id="RHEA:17989"/>
        <dbReference type="Rhea" id="RHEA-COMP:9863"/>
        <dbReference type="Rhea" id="RHEA-COMP:11604"/>
        <dbReference type="ChEBI" id="CHEBI:15378"/>
        <dbReference type="ChEBI" id="CHEBI:29999"/>
        <dbReference type="ChEBI" id="CHEBI:30616"/>
        <dbReference type="ChEBI" id="CHEBI:83421"/>
        <dbReference type="ChEBI" id="CHEBI:456216"/>
        <dbReference type="EC" id="2.7.11.1"/>
    </reaction>
</comment>